<comment type="caution">
    <text evidence="4">The sequence shown here is derived from an EMBL/GenBank/DDBJ whole genome shotgun (WGS) entry which is preliminary data.</text>
</comment>
<dbReference type="PANTHER" id="PTHR21666">
    <property type="entry name" value="PEPTIDASE-RELATED"/>
    <property type="match status" value="1"/>
</dbReference>
<dbReference type="Pfam" id="PF01551">
    <property type="entry name" value="Peptidase_M23"/>
    <property type="match status" value="1"/>
</dbReference>
<dbReference type="FunFam" id="2.70.70.10:FF:000003">
    <property type="entry name" value="Murein hydrolase activator EnvC"/>
    <property type="match status" value="1"/>
</dbReference>
<name>A0A2T4D7P0_9GAMM</name>
<dbReference type="CDD" id="cd12797">
    <property type="entry name" value="M23_peptidase"/>
    <property type="match status" value="1"/>
</dbReference>
<dbReference type="Gene3D" id="2.70.70.10">
    <property type="entry name" value="Glucose Permease (Domain IIA)"/>
    <property type="match status" value="1"/>
</dbReference>
<dbReference type="InterPro" id="IPR011055">
    <property type="entry name" value="Dup_hybrid_motif"/>
</dbReference>
<organism evidence="4 7">
    <name type="scientific">Pseudidiomarina aestuarii</name>
    <dbReference type="NCBI Taxonomy" id="624146"/>
    <lineage>
        <taxon>Bacteria</taxon>
        <taxon>Pseudomonadati</taxon>
        <taxon>Pseudomonadota</taxon>
        <taxon>Gammaproteobacteria</taxon>
        <taxon>Alteromonadales</taxon>
        <taxon>Idiomarinaceae</taxon>
        <taxon>Pseudidiomarina</taxon>
    </lineage>
</organism>
<evidence type="ECO:0000256" key="1">
    <source>
        <dbReference type="SAM" id="Coils"/>
    </source>
</evidence>
<proteinExistence type="predicted"/>
<dbReference type="GO" id="GO:0004222">
    <property type="term" value="F:metalloendopeptidase activity"/>
    <property type="evidence" value="ECO:0007669"/>
    <property type="project" value="TreeGrafter"/>
</dbReference>
<dbReference type="Gene3D" id="6.10.250.3150">
    <property type="match status" value="1"/>
</dbReference>
<gene>
    <name evidence="4" type="ORF">C9927_01395</name>
    <name evidence="5" type="ORF">C9928_01345</name>
</gene>
<feature type="coiled-coil region" evidence="1">
    <location>
        <begin position="25"/>
        <end position="118"/>
    </location>
</feature>
<dbReference type="AlphaFoldDB" id="A0A2T4D7P0"/>
<dbReference type="EMBL" id="PYVG01000004">
    <property type="protein sequence ID" value="PTB90055.1"/>
    <property type="molecule type" value="Genomic_DNA"/>
</dbReference>
<evidence type="ECO:0000313" key="4">
    <source>
        <dbReference type="EMBL" id="PTB89768.1"/>
    </source>
</evidence>
<feature type="chain" id="PRO_5033324311" evidence="2">
    <location>
        <begin position="19"/>
        <end position="382"/>
    </location>
</feature>
<protein>
    <submittedName>
        <fullName evidence="4">Peptidase M23</fullName>
    </submittedName>
</protein>
<dbReference type="EMBL" id="PYVF01000010">
    <property type="protein sequence ID" value="PTB89768.1"/>
    <property type="molecule type" value="Genomic_DNA"/>
</dbReference>
<dbReference type="InterPro" id="IPR016047">
    <property type="entry name" value="M23ase_b-sheet_dom"/>
</dbReference>
<reference evidence="6 7" key="1">
    <citation type="submission" date="2018-03" db="EMBL/GenBank/DDBJ databases">
        <title>Cross-interface Injection: A General Nanoliter Liquid Handling Method Applied to Single Cells Genome Amplification Automated Nanoliter Liquid Handling Applied to Single Cell Multiple Displacement Amplification.</title>
        <authorList>
            <person name="Yun J."/>
            <person name="Xu P."/>
            <person name="Xu J."/>
            <person name="Dai X."/>
            <person name="Wang Y."/>
            <person name="Zheng X."/>
            <person name="Cao C."/>
            <person name="Yi Q."/>
            <person name="Zhu Y."/>
            <person name="Wang L."/>
            <person name="Dong Z."/>
            <person name="Huang Y."/>
            <person name="Huang L."/>
            <person name="Du W."/>
        </authorList>
    </citation>
    <scope>NUCLEOTIDE SEQUENCE [LARGE SCALE GENOMIC DNA]</scope>
    <source>
        <strain evidence="4 7">A12-4</strain>
        <strain evidence="5 6">A9-4</strain>
    </source>
</reference>
<evidence type="ECO:0000313" key="7">
    <source>
        <dbReference type="Proteomes" id="UP000242087"/>
    </source>
</evidence>
<keyword evidence="1" id="KW-0175">Coiled coil</keyword>
<feature type="domain" description="M23ase beta-sheet core" evidence="3">
    <location>
        <begin position="284"/>
        <end position="377"/>
    </location>
</feature>
<sequence>MRILVAALLLLLAAPSYAWQQNAIENATAEEKAATEARLEALAKELERREAAIQQRAKQLSITENELRQLELQMSAVAGELNTTRDAIAATEARLATLQQQQTELEQQQAQQLALLAKQLDAAYRIGEHDYLKLVLNQEDPAKFERLLGYYGYFNRARLEQVAELRETQNQLEGVKADIVTEQQILENQAREQRQQQGVLQSQQKEQQNIAAKLAREQSADQQRISQLRKDQEALEQVLAAIIAAMRDEPRLDGLASLKGKLAWPADGKVQRLFGVARSGGVTWKGVIINGTEGEPVRAVADGRVLFANWLRGFGLVIVLDHGDGYLSLYGHNQTIIPQVGELVRQGSTIALVGQSGGRSEPGVYFEIRVKGDAVNPTQWMR</sequence>
<dbReference type="InterPro" id="IPR050570">
    <property type="entry name" value="Cell_wall_metabolism_enzyme"/>
</dbReference>
<evidence type="ECO:0000313" key="6">
    <source>
        <dbReference type="Proteomes" id="UP000241514"/>
    </source>
</evidence>
<dbReference type="PANTHER" id="PTHR21666:SF270">
    <property type="entry name" value="MUREIN HYDROLASE ACTIVATOR ENVC"/>
    <property type="match status" value="1"/>
</dbReference>
<dbReference type="Proteomes" id="UP000242087">
    <property type="component" value="Unassembled WGS sequence"/>
</dbReference>
<evidence type="ECO:0000256" key="2">
    <source>
        <dbReference type="SAM" id="SignalP"/>
    </source>
</evidence>
<dbReference type="SUPFAM" id="SSF51261">
    <property type="entry name" value="Duplicated hybrid motif"/>
    <property type="match status" value="1"/>
</dbReference>
<dbReference type="Proteomes" id="UP000241514">
    <property type="component" value="Unassembled WGS sequence"/>
</dbReference>
<feature type="signal peptide" evidence="2">
    <location>
        <begin position="1"/>
        <end position="18"/>
    </location>
</feature>
<evidence type="ECO:0000313" key="5">
    <source>
        <dbReference type="EMBL" id="PTB90055.1"/>
    </source>
</evidence>
<accession>A0A2T4D7P0</accession>
<evidence type="ECO:0000259" key="3">
    <source>
        <dbReference type="Pfam" id="PF01551"/>
    </source>
</evidence>
<keyword evidence="2" id="KW-0732">Signal</keyword>